<proteinExistence type="predicted"/>
<dbReference type="Proteomes" id="UP001066276">
    <property type="component" value="Chromosome 2_1"/>
</dbReference>
<sequence length="80" mass="8877">MEDRAPRRCMGEQEGEKYNLENANLKTTTRVLYSPAKPHTAPGLSAQFYSISKAILDLINVFSLAFGAITGHMQVNNGEY</sequence>
<accession>A0AAV7VRX4</accession>
<dbReference type="EMBL" id="JANPWB010000003">
    <property type="protein sequence ID" value="KAJ1204187.1"/>
    <property type="molecule type" value="Genomic_DNA"/>
</dbReference>
<protein>
    <submittedName>
        <fullName evidence="1">Uncharacterized protein</fullName>
    </submittedName>
</protein>
<gene>
    <name evidence="1" type="ORF">NDU88_007968</name>
</gene>
<dbReference type="AlphaFoldDB" id="A0AAV7VRX4"/>
<name>A0AAV7VRX4_PLEWA</name>
<organism evidence="1 2">
    <name type="scientific">Pleurodeles waltl</name>
    <name type="common">Iberian ribbed newt</name>
    <dbReference type="NCBI Taxonomy" id="8319"/>
    <lineage>
        <taxon>Eukaryota</taxon>
        <taxon>Metazoa</taxon>
        <taxon>Chordata</taxon>
        <taxon>Craniata</taxon>
        <taxon>Vertebrata</taxon>
        <taxon>Euteleostomi</taxon>
        <taxon>Amphibia</taxon>
        <taxon>Batrachia</taxon>
        <taxon>Caudata</taxon>
        <taxon>Salamandroidea</taxon>
        <taxon>Salamandridae</taxon>
        <taxon>Pleurodelinae</taxon>
        <taxon>Pleurodeles</taxon>
    </lineage>
</organism>
<keyword evidence="2" id="KW-1185">Reference proteome</keyword>
<comment type="caution">
    <text evidence="1">The sequence shown here is derived from an EMBL/GenBank/DDBJ whole genome shotgun (WGS) entry which is preliminary data.</text>
</comment>
<reference evidence="1" key="1">
    <citation type="journal article" date="2022" name="bioRxiv">
        <title>Sequencing and chromosome-scale assembly of the giantPleurodeles waltlgenome.</title>
        <authorList>
            <person name="Brown T."/>
            <person name="Elewa A."/>
            <person name="Iarovenko S."/>
            <person name="Subramanian E."/>
            <person name="Araus A.J."/>
            <person name="Petzold A."/>
            <person name="Susuki M."/>
            <person name="Suzuki K.-i.T."/>
            <person name="Hayashi T."/>
            <person name="Toyoda A."/>
            <person name="Oliveira C."/>
            <person name="Osipova E."/>
            <person name="Leigh N.D."/>
            <person name="Simon A."/>
            <person name="Yun M.H."/>
        </authorList>
    </citation>
    <scope>NUCLEOTIDE SEQUENCE</scope>
    <source>
        <strain evidence="1">20211129_DDA</strain>
        <tissue evidence="1">Liver</tissue>
    </source>
</reference>
<evidence type="ECO:0000313" key="1">
    <source>
        <dbReference type="EMBL" id="KAJ1204187.1"/>
    </source>
</evidence>
<evidence type="ECO:0000313" key="2">
    <source>
        <dbReference type="Proteomes" id="UP001066276"/>
    </source>
</evidence>